<dbReference type="Proteomes" id="UP000076837">
    <property type="component" value="Unassembled WGS sequence"/>
</dbReference>
<dbReference type="OrthoDB" id="9972683at2759"/>
<dbReference type="InterPro" id="IPR000073">
    <property type="entry name" value="AB_hydrolase_1"/>
</dbReference>
<evidence type="ECO:0000313" key="3">
    <source>
        <dbReference type="Proteomes" id="UP000076837"/>
    </source>
</evidence>
<dbReference type="InterPro" id="IPR008220">
    <property type="entry name" value="HAT_MetX-like"/>
</dbReference>
<reference evidence="2 3" key="1">
    <citation type="journal article" date="2016" name="Sci. Rep.">
        <title>Draft genome sequencing and secretome analysis of fungal phytopathogen Ascochyta rabiei provides insight into the necrotrophic effector repertoire.</title>
        <authorList>
            <person name="Verma S."/>
            <person name="Gazara R.K."/>
            <person name="Nizam S."/>
            <person name="Parween S."/>
            <person name="Chattopadhyay D."/>
            <person name="Verma P.K."/>
        </authorList>
    </citation>
    <scope>NUCLEOTIDE SEQUENCE [LARGE SCALE GENOMIC DNA]</scope>
    <source>
        <strain evidence="2 3">ArDII</strain>
    </source>
</reference>
<evidence type="ECO:0000313" key="2">
    <source>
        <dbReference type="EMBL" id="KZM25809.1"/>
    </source>
</evidence>
<name>A0A163IM24_DIDRA</name>
<dbReference type="GO" id="GO:0016747">
    <property type="term" value="F:acyltransferase activity, transferring groups other than amino-acyl groups"/>
    <property type="evidence" value="ECO:0007669"/>
    <property type="project" value="InterPro"/>
</dbReference>
<proteinExistence type="inferred from homology"/>
<dbReference type="PANTHER" id="PTHR32268:SF15">
    <property type="entry name" value="HOMOSERINE ACETYLTRANSFERASE FAMILY PROTEIN (AFU_ORTHOLOGUE AFUA_1G15350)"/>
    <property type="match status" value="1"/>
</dbReference>
<sequence>MSSQDYPPVQYYDIPNFTFHNGDTLPSVRLAYQILNPRQTKVAVVHTCFRGRISTTLTHADWALRDYKVIVIALFGNGESSSLSNTPDFPATIDYMDCVKAQHKLLTEELQIDEVDVMLGFSMGGQITYHWIATHRSFVKNAVIVCSSARTSKHNFQFLEGPKAGLQNAKDAESGIRAFGKGYSAWLTSADWFDQELYKEMGFDDLSAWDENATFKGYEGWTGEDLLAMLGMWQRGDITRCVQGADGDLSKGLKHIDARVLLMPCETDQYFRPSASEREVQNLKGGRVEVVPSIWGHIAGGGANEKDVRWMEGKIADFLQGGYQG</sequence>
<dbReference type="SUPFAM" id="SSF53474">
    <property type="entry name" value="alpha/beta-Hydrolases"/>
    <property type="match status" value="1"/>
</dbReference>
<comment type="caution">
    <text evidence="2">The sequence shown here is derived from an EMBL/GenBank/DDBJ whole genome shotgun (WGS) entry which is preliminary data.</text>
</comment>
<protein>
    <submittedName>
        <fullName evidence="2">Uncharacterized protein</fullName>
    </submittedName>
</protein>
<dbReference type="EMBL" id="JYNV01000120">
    <property type="protein sequence ID" value="KZM25809.1"/>
    <property type="molecule type" value="Genomic_DNA"/>
</dbReference>
<accession>A0A163IM24</accession>
<dbReference type="InterPro" id="IPR029058">
    <property type="entry name" value="AB_hydrolase_fold"/>
</dbReference>
<gene>
    <name evidence="2" type="ORF">ST47_g3063</name>
</gene>
<comment type="similarity">
    <text evidence="1">Belongs to the AB hydrolase superfamily. MetX family.</text>
</comment>
<dbReference type="AlphaFoldDB" id="A0A163IM24"/>
<dbReference type="PANTHER" id="PTHR32268">
    <property type="entry name" value="HOMOSERINE O-ACETYLTRANSFERASE"/>
    <property type="match status" value="1"/>
</dbReference>
<keyword evidence="3" id="KW-1185">Reference proteome</keyword>
<evidence type="ECO:0000256" key="1">
    <source>
        <dbReference type="ARBA" id="ARBA00006886"/>
    </source>
</evidence>
<organism evidence="2 3">
    <name type="scientific">Didymella rabiei</name>
    <name type="common">Chickpea ascochyta blight fungus</name>
    <name type="synonym">Mycosphaerella rabiei</name>
    <dbReference type="NCBI Taxonomy" id="5454"/>
    <lineage>
        <taxon>Eukaryota</taxon>
        <taxon>Fungi</taxon>
        <taxon>Dikarya</taxon>
        <taxon>Ascomycota</taxon>
        <taxon>Pezizomycotina</taxon>
        <taxon>Dothideomycetes</taxon>
        <taxon>Pleosporomycetidae</taxon>
        <taxon>Pleosporales</taxon>
        <taxon>Pleosporineae</taxon>
        <taxon>Didymellaceae</taxon>
        <taxon>Ascochyta</taxon>
    </lineage>
</organism>
<dbReference type="STRING" id="5454.A0A163IM24"/>
<dbReference type="Gene3D" id="3.40.50.1820">
    <property type="entry name" value="alpha/beta hydrolase"/>
    <property type="match status" value="1"/>
</dbReference>
<dbReference type="Pfam" id="PF00561">
    <property type="entry name" value="Abhydrolase_1"/>
    <property type="match status" value="1"/>
</dbReference>